<dbReference type="InterPro" id="IPR052788">
    <property type="entry name" value="RING-type_E3_ligase_ATL"/>
</dbReference>
<dbReference type="PROSITE" id="PS50089">
    <property type="entry name" value="ZF_RING_2"/>
    <property type="match status" value="1"/>
</dbReference>
<dbReference type="PROSITE" id="PS51257">
    <property type="entry name" value="PROKAR_LIPOPROTEIN"/>
    <property type="match status" value="1"/>
</dbReference>
<evidence type="ECO:0000259" key="6">
    <source>
        <dbReference type="PROSITE" id="PS50089"/>
    </source>
</evidence>
<keyword evidence="3" id="KW-0862">Zinc</keyword>
<dbReference type="PANTHER" id="PTHR45798:SF97">
    <property type="entry name" value="ALCOHOL-SENSITIVE RING FINGER PROTEIN 1"/>
    <property type="match status" value="1"/>
</dbReference>
<dbReference type="Proteomes" id="UP001055439">
    <property type="component" value="Chromosome 1"/>
</dbReference>
<feature type="domain" description="RING-type" evidence="6">
    <location>
        <begin position="102"/>
        <end position="145"/>
    </location>
</feature>
<dbReference type="OrthoDB" id="689405at2759"/>
<evidence type="ECO:0000256" key="5">
    <source>
        <dbReference type="SAM" id="Phobius"/>
    </source>
</evidence>
<dbReference type="SMART" id="SM00184">
    <property type="entry name" value="RING"/>
    <property type="match status" value="1"/>
</dbReference>
<dbReference type="Gene3D" id="3.30.40.10">
    <property type="entry name" value="Zinc/RING finger domain, C3HC4 (zinc finger)"/>
    <property type="match status" value="1"/>
</dbReference>
<keyword evidence="5" id="KW-1133">Transmembrane helix</keyword>
<evidence type="ECO:0000313" key="7">
    <source>
        <dbReference type="EMBL" id="URD75317.1"/>
    </source>
</evidence>
<dbReference type="GO" id="GO:0008270">
    <property type="term" value="F:zinc ion binding"/>
    <property type="evidence" value="ECO:0007669"/>
    <property type="project" value="UniProtKB-KW"/>
</dbReference>
<protein>
    <submittedName>
        <fullName evidence="7">Zinc finger, C3HC4 type (RING finger)</fullName>
    </submittedName>
</protein>
<dbReference type="Pfam" id="PF13639">
    <property type="entry name" value="zf-RING_2"/>
    <property type="match status" value="1"/>
</dbReference>
<proteinExistence type="predicted"/>
<dbReference type="SUPFAM" id="SSF57850">
    <property type="entry name" value="RING/U-box"/>
    <property type="match status" value="1"/>
</dbReference>
<accession>A0A9E7JCC4</accession>
<keyword evidence="8" id="KW-1185">Reference proteome</keyword>
<keyword evidence="5" id="KW-0812">Transmembrane</keyword>
<evidence type="ECO:0000313" key="8">
    <source>
        <dbReference type="Proteomes" id="UP001055439"/>
    </source>
</evidence>
<keyword evidence="2 4" id="KW-0863">Zinc-finger</keyword>
<evidence type="ECO:0000256" key="4">
    <source>
        <dbReference type="PROSITE-ProRule" id="PRU00175"/>
    </source>
</evidence>
<dbReference type="EMBL" id="CP097502">
    <property type="protein sequence ID" value="URD75317.1"/>
    <property type="molecule type" value="Genomic_DNA"/>
</dbReference>
<reference evidence="7" key="1">
    <citation type="submission" date="2022-05" db="EMBL/GenBank/DDBJ databases">
        <title>The Musa troglodytarum L. genome provides insights into the mechanism of non-climacteric behaviour and enrichment of carotenoids.</title>
        <authorList>
            <person name="Wang J."/>
        </authorList>
    </citation>
    <scope>NUCLEOTIDE SEQUENCE</scope>
    <source>
        <tissue evidence="7">Leaf</tissue>
    </source>
</reference>
<evidence type="ECO:0000256" key="1">
    <source>
        <dbReference type="ARBA" id="ARBA00022723"/>
    </source>
</evidence>
<organism evidence="7 8">
    <name type="scientific">Musa troglodytarum</name>
    <name type="common">fe'i banana</name>
    <dbReference type="NCBI Taxonomy" id="320322"/>
    <lineage>
        <taxon>Eukaryota</taxon>
        <taxon>Viridiplantae</taxon>
        <taxon>Streptophyta</taxon>
        <taxon>Embryophyta</taxon>
        <taxon>Tracheophyta</taxon>
        <taxon>Spermatophyta</taxon>
        <taxon>Magnoliopsida</taxon>
        <taxon>Liliopsida</taxon>
        <taxon>Zingiberales</taxon>
        <taxon>Musaceae</taxon>
        <taxon>Musa</taxon>
    </lineage>
</organism>
<keyword evidence="1" id="KW-0479">Metal-binding</keyword>
<evidence type="ECO:0000256" key="2">
    <source>
        <dbReference type="ARBA" id="ARBA00022771"/>
    </source>
</evidence>
<gene>
    <name evidence="7" type="ORF">MUK42_08360</name>
</gene>
<dbReference type="InterPro" id="IPR013083">
    <property type="entry name" value="Znf_RING/FYVE/PHD"/>
</dbReference>
<name>A0A9E7JCC4_9LILI</name>
<keyword evidence="5" id="KW-0472">Membrane</keyword>
<dbReference type="InterPro" id="IPR001841">
    <property type="entry name" value="Znf_RING"/>
</dbReference>
<evidence type="ECO:0000256" key="3">
    <source>
        <dbReference type="ARBA" id="ARBA00022833"/>
    </source>
</evidence>
<feature type="transmembrane region" description="Helical" evidence="5">
    <location>
        <begin position="26"/>
        <end position="50"/>
    </location>
</feature>
<dbReference type="PANTHER" id="PTHR45798">
    <property type="entry name" value="RING-H2 FINGER PROTEIN ATL61-RELATED-RELATED"/>
    <property type="match status" value="1"/>
</dbReference>
<sequence length="166" mass="18196">MARPLHAPGAAPAAARPSHNAQLNGLLVIFSFLSCYVISAIIVFVVRATCRWCTRRHKRSAVMAFLARIPRDVYVVPSSSSSPSPPSTSVRAVVPEPELQSCVICMEEFVSGEELWVLPRCKHLFHGKCIKRWLLSPSMTCPVCRMLVMGGEASSAAGSHNNDYTR</sequence>
<dbReference type="AlphaFoldDB" id="A0A9E7JCC4"/>